<comment type="caution">
    <text evidence="1">The sequence shown here is derived from an EMBL/GenBank/DDBJ whole genome shotgun (WGS) entry which is preliminary data.</text>
</comment>
<reference evidence="1 2" key="1">
    <citation type="journal article" date="2019" name="Nat. Plants">
        <title>Genome sequencing of Musa balbisiana reveals subgenome evolution and function divergence in polyploid bananas.</title>
        <authorList>
            <person name="Yao X."/>
        </authorList>
    </citation>
    <scope>NUCLEOTIDE SEQUENCE [LARGE SCALE GENOMIC DNA]</scope>
    <source>
        <strain evidence="2">cv. DH-PKW</strain>
        <tissue evidence="1">Leaves</tissue>
    </source>
</reference>
<evidence type="ECO:0000313" key="2">
    <source>
        <dbReference type="Proteomes" id="UP000317650"/>
    </source>
</evidence>
<dbReference type="EMBL" id="PYDT01000005">
    <property type="protein sequence ID" value="THU61409.1"/>
    <property type="molecule type" value="Genomic_DNA"/>
</dbReference>
<protein>
    <submittedName>
        <fullName evidence="1">Uncharacterized protein</fullName>
    </submittedName>
</protein>
<keyword evidence="2" id="KW-1185">Reference proteome</keyword>
<sequence>MLVHFGCHWVGHRYHGSLSIEVSQVKTAFSIHGCIIELYVSWHGLVMVERNFVDEEANWQSLAQSSMDNKRHLQIGAAIIQATKHHDLLTESNSKKNLALCLTKLHFLPKALAIFHWVKSLGYPFLAPDGLKAWLLGTKLVSAV</sequence>
<proteinExistence type="predicted"/>
<dbReference type="Proteomes" id="UP000317650">
    <property type="component" value="Chromosome 7"/>
</dbReference>
<dbReference type="AlphaFoldDB" id="A0A4S8JIL4"/>
<evidence type="ECO:0000313" key="1">
    <source>
        <dbReference type="EMBL" id="THU61409.1"/>
    </source>
</evidence>
<gene>
    <name evidence="1" type="ORF">C4D60_Mb07t22980</name>
</gene>
<name>A0A4S8JIL4_MUSBA</name>
<organism evidence="1 2">
    <name type="scientific">Musa balbisiana</name>
    <name type="common">Banana</name>
    <dbReference type="NCBI Taxonomy" id="52838"/>
    <lineage>
        <taxon>Eukaryota</taxon>
        <taxon>Viridiplantae</taxon>
        <taxon>Streptophyta</taxon>
        <taxon>Embryophyta</taxon>
        <taxon>Tracheophyta</taxon>
        <taxon>Spermatophyta</taxon>
        <taxon>Magnoliopsida</taxon>
        <taxon>Liliopsida</taxon>
        <taxon>Zingiberales</taxon>
        <taxon>Musaceae</taxon>
        <taxon>Musa</taxon>
    </lineage>
</organism>
<accession>A0A4S8JIL4</accession>